<evidence type="ECO:0000256" key="3">
    <source>
        <dbReference type="ARBA" id="ARBA00006958"/>
    </source>
</evidence>
<comment type="similarity">
    <text evidence="3">Belongs to the HARBI1 family.</text>
</comment>
<dbReference type="GO" id="GO:0004518">
    <property type="term" value="F:nuclease activity"/>
    <property type="evidence" value="ECO:0007669"/>
    <property type="project" value="UniProtKB-KW"/>
</dbReference>
<evidence type="ECO:0000256" key="1">
    <source>
        <dbReference type="ARBA" id="ARBA00001968"/>
    </source>
</evidence>
<keyword evidence="5" id="KW-0479">Metal-binding</keyword>
<evidence type="ECO:0000259" key="9">
    <source>
        <dbReference type="Pfam" id="PF13359"/>
    </source>
</evidence>
<dbReference type="GO" id="GO:0005634">
    <property type="term" value="C:nucleus"/>
    <property type="evidence" value="ECO:0007669"/>
    <property type="project" value="UniProtKB-SubCell"/>
</dbReference>
<evidence type="ECO:0000256" key="8">
    <source>
        <dbReference type="SAM" id="SignalP"/>
    </source>
</evidence>
<organism evidence="10 11">
    <name type="scientific">Gigaspora margarita</name>
    <dbReference type="NCBI Taxonomy" id="4874"/>
    <lineage>
        <taxon>Eukaryota</taxon>
        <taxon>Fungi</taxon>
        <taxon>Fungi incertae sedis</taxon>
        <taxon>Mucoromycota</taxon>
        <taxon>Glomeromycotina</taxon>
        <taxon>Glomeromycetes</taxon>
        <taxon>Diversisporales</taxon>
        <taxon>Gigasporaceae</taxon>
        <taxon>Gigaspora</taxon>
    </lineage>
</organism>
<evidence type="ECO:0000313" key="11">
    <source>
        <dbReference type="Proteomes" id="UP000439903"/>
    </source>
</evidence>
<evidence type="ECO:0000256" key="7">
    <source>
        <dbReference type="ARBA" id="ARBA00023242"/>
    </source>
</evidence>
<protein>
    <submittedName>
        <fullName evidence="10">Putative nuclease HARBI1</fullName>
    </submittedName>
</protein>
<keyword evidence="4" id="KW-0540">Nuclease</keyword>
<dbReference type="InterPro" id="IPR045249">
    <property type="entry name" value="HARBI1-like"/>
</dbReference>
<proteinExistence type="inferred from homology"/>
<feature type="domain" description="DDE Tnp4" evidence="9">
    <location>
        <begin position="90"/>
        <end position="246"/>
    </location>
</feature>
<evidence type="ECO:0000256" key="6">
    <source>
        <dbReference type="ARBA" id="ARBA00022801"/>
    </source>
</evidence>
<dbReference type="InterPro" id="IPR027806">
    <property type="entry name" value="HARBI1_dom"/>
</dbReference>
<dbReference type="PANTHER" id="PTHR22930">
    <property type="match status" value="1"/>
</dbReference>
<comment type="cofactor">
    <cofactor evidence="1">
        <name>a divalent metal cation</name>
        <dbReference type="ChEBI" id="CHEBI:60240"/>
    </cofactor>
</comment>
<evidence type="ECO:0000256" key="2">
    <source>
        <dbReference type="ARBA" id="ARBA00004123"/>
    </source>
</evidence>
<dbReference type="OrthoDB" id="2445244at2759"/>
<gene>
    <name evidence="10" type="ORF">F8M41_000758</name>
</gene>
<evidence type="ECO:0000256" key="5">
    <source>
        <dbReference type="ARBA" id="ARBA00022723"/>
    </source>
</evidence>
<dbReference type="AlphaFoldDB" id="A0A8H4ESU0"/>
<dbReference type="GO" id="GO:0016787">
    <property type="term" value="F:hydrolase activity"/>
    <property type="evidence" value="ECO:0007669"/>
    <property type="project" value="UniProtKB-KW"/>
</dbReference>
<keyword evidence="11" id="KW-1185">Reference proteome</keyword>
<dbReference type="PANTHER" id="PTHR22930:SF85">
    <property type="entry name" value="GH03217P-RELATED"/>
    <property type="match status" value="1"/>
</dbReference>
<sequence>MNATPVWKQIAIVLWRLANGAGIRVLEQTLGVSQGSVSHFTDRFLKALLDLEQERISWPQGSRLATVIQGFERGETGFGNRKLPNVVGAMDGSHIPIHAPSKNGSRYVNRKNFHSINLLGIVDHQGRFIYVHVGEAGSVHDARVFYRSSLCREISLNPEQWVPGGTYIIADAAYPLRTYLMKAYPDYYMSTYRERHINKVLSSMRMIVERAFGCLKGRWRILLKEIYCTDIERIIRIIHVCCILHNFCIDMGDVFSSEDINVDEEINHEDEFEATNETQEETAGIQKRDYLAKLLMNLQ</sequence>
<keyword evidence="8" id="KW-0732">Signal</keyword>
<comment type="subcellular location">
    <subcellularLocation>
        <location evidence="2">Nucleus</location>
    </subcellularLocation>
</comment>
<dbReference type="Pfam" id="PF13359">
    <property type="entry name" value="DDE_Tnp_4"/>
    <property type="match status" value="1"/>
</dbReference>
<accession>A0A8H4ESU0</accession>
<feature type="chain" id="PRO_5034136263" evidence="8">
    <location>
        <begin position="21"/>
        <end position="299"/>
    </location>
</feature>
<keyword evidence="7" id="KW-0539">Nucleus</keyword>
<keyword evidence="6" id="KW-0378">Hydrolase</keyword>
<name>A0A8H4ESU0_GIGMA</name>
<feature type="signal peptide" evidence="8">
    <location>
        <begin position="1"/>
        <end position="20"/>
    </location>
</feature>
<dbReference type="GO" id="GO:0046872">
    <property type="term" value="F:metal ion binding"/>
    <property type="evidence" value="ECO:0007669"/>
    <property type="project" value="UniProtKB-KW"/>
</dbReference>
<dbReference type="EMBL" id="WTPW01000107">
    <property type="protein sequence ID" value="KAF0547187.1"/>
    <property type="molecule type" value="Genomic_DNA"/>
</dbReference>
<dbReference type="Proteomes" id="UP000439903">
    <property type="component" value="Unassembled WGS sequence"/>
</dbReference>
<comment type="caution">
    <text evidence="10">The sequence shown here is derived from an EMBL/GenBank/DDBJ whole genome shotgun (WGS) entry which is preliminary data.</text>
</comment>
<evidence type="ECO:0000256" key="4">
    <source>
        <dbReference type="ARBA" id="ARBA00022722"/>
    </source>
</evidence>
<evidence type="ECO:0000313" key="10">
    <source>
        <dbReference type="EMBL" id="KAF0547187.1"/>
    </source>
</evidence>
<reference evidence="10 11" key="1">
    <citation type="journal article" date="2019" name="Environ. Microbiol.">
        <title>At the nexus of three kingdoms: the genome of the mycorrhizal fungus Gigaspora margarita provides insights into plant, endobacterial and fungal interactions.</title>
        <authorList>
            <person name="Venice F."/>
            <person name="Ghignone S."/>
            <person name="Salvioli di Fossalunga A."/>
            <person name="Amselem J."/>
            <person name="Novero M."/>
            <person name="Xianan X."/>
            <person name="Sedzielewska Toro K."/>
            <person name="Morin E."/>
            <person name="Lipzen A."/>
            <person name="Grigoriev I.V."/>
            <person name="Henrissat B."/>
            <person name="Martin F.M."/>
            <person name="Bonfante P."/>
        </authorList>
    </citation>
    <scope>NUCLEOTIDE SEQUENCE [LARGE SCALE GENOMIC DNA]</scope>
    <source>
        <strain evidence="10 11">BEG34</strain>
    </source>
</reference>